<dbReference type="EMBL" id="KB870806">
    <property type="protein sequence ID" value="EOA33237.1"/>
    <property type="molecule type" value="Genomic_DNA"/>
</dbReference>
<dbReference type="AlphaFoldDB" id="R0GBX3"/>
<dbReference type="PANTHER" id="PTHR34051">
    <property type="entry name" value="PROTEIN LOW PSII ACCUMULATION 3, CHLOROPLASTIC"/>
    <property type="match status" value="1"/>
</dbReference>
<feature type="domain" description="DUF1995" evidence="1">
    <location>
        <begin position="128"/>
        <end position="225"/>
    </location>
</feature>
<dbReference type="eggNOG" id="ENOG502QW2X">
    <property type="taxonomic scope" value="Eukaryota"/>
</dbReference>
<dbReference type="InterPro" id="IPR018962">
    <property type="entry name" value="DUF1995"/>
</dbReference>
<evidence type="ECO:0000313" key="2">
    <source>
        <dbReference type="EMBL" id="EOA33237.1"/>
    </source>
</evidence>
<dbReference type="Pfam" id="PF09353">
    <property type="entry name" value="DUF1995"/>
    <property type="match status" value="1"/>
</dbReference>
<keyword evidence="3" id="KW-1185">Reference proteome</keyword>
<protein>
    <recommendedName>
        <fullName evidence="1">DUF1995 domain-containing protein</fullName>
    </recommendedName>
</protein>
<proteinExistence type="predicted"/>
<evidence type="ECO:0000259" key="1">
    <source>
        <dbReference type="Pfam" id="PF09353"/>
    </source>
</evidence>
<gene>
    <name evidence="2" type="ORF">CARUB_v10021515mg</name>
</gene>
<evidence type="ECO:0000313" key="3">
    <source>
        <dbReference type="Proteomes" id="UP000029121"/>
    </source>
</evidence>
<name>R0GBX3_9BRAS</name>
<dbReference type="STRING" id="81985.R0GBX3"/>
<dbReference type="PANTHER" id="PTHR34051:SF2">
    <property type="entry name" value="PROTEIN LPA3"/>
    <property type="match status" value="1"/>
</dbReference>
<reference evidence="3" key="1">
    <citation type="journal article" date="2013" name="Nat. Genet.">
        <title>The Capsella rubella genome and the genomic consequences of rapid mating system evolution.</title>
        <authorList>
            <person name="Slotte T."/>
            <person name="Hazzouri K.M."/>
            <person name="Agren J.A."/>
            <person name="Koenig D."/>
            <person name="Maumus F."/>
            <person name="Guo Y.L."/>
            <person name="Steige K."/>
            <person name="Platts A.E."/>
            <person name="Escobar J.S."/>
            <person name="Newman L.K."/>
            <person name="Wang W."/>
            <person name="Mandakova T."/>
            <person name="Vello E."/>
            <person name="Smith L.M."/>
            <person name="Henz S.R."/>
            <person name="Steffen J."/>
            <person name="Takuno S."/>
            <person name="Brandvain Y."/>
            <person name="Coop G."/>
            <person name="Andolfatto P."/>
            <person name="Hu T.T."/>
            <person name="Blanchette M."/>
            <person name="Clark R.M."/>
            <person name="Quesneville H."/>
            <person name="Nordborg M."/>
            <person name="Gaut B.S."/>
            <person name="Lysak M.A."/>
            <person name="Jenkins J."/>
            <person name="Grimwood J."/>
            <person name="Chapman J."/>
            <person name="Prochnik S."/>
            <person name="Shu S."/>
            <person name="Rokhsar D."/>
            <person name="Schmutz J."/>
            <person name="Weigel D."/>
            <person name="Wright S.I."/>
        </authorList>
    </citation>
    <scope>NUCLEOTIDE SEQUENCE [LARGE SCALE GENOMIC DNA]</scope>
    <source>
        <strain evidence="3">cv. Monte Gargano</strain>
    </source>
</reference>
<dbReference type="Proteomes" id="UP000029121">
    <property type="component" value="Unassembled WGS sequence"/>
</dbReference>
<organism evidence="2 3">
    <name type="scientific">Capsella rubella</name>
    <dbReference type="NCBI Taxonomy" id="81985"/>
    <lineage>
        <taxon>Eukaryota</taxon>
        <taxon>Viridiplantae</taxon>
        <taxon>Streptophyta</taxon>
        <taxon>Embryophyta</taxon>
        <taxon>Tracheophyta</taxon>
        <taxon>Spermatophyta</taxon>
        <taxon>Magnoliopsida</taxon>
        <taxon>eudicotyledons</taxon>
        <taxon>Gunneridae</taxon>
        <taxon>Pentapetalae</taxon>
        <taxon>rosids</taxon>
        <taxon>malvids</taxon>
        <taxon>Brassicales</taxon>
        <taxon>Brassicaceae</taxon>
        <taxon>Camelineae</taxon>
        <taxon>Capsella</taxon>
    </lineage>
</organism>
<sequence>MAMAMLPALFSSPSILLSSRKIRCGATANSGGALSFTSSDSDPKRGVPLYKPKSYEVLASDAANSLSYALQDSKSRLEIDFPPLPSSISSYKVFLFSFCLGTWEPKEPPTLYIFINCSTRELSFIEKFVRSADLGLLGFPPKDLHYRFLSQFIPVFYIRTREYSKTVAVAPFVLNYNGALFRQYPVISDMQKSNAGPWQVMLKQTDGSYACVAESPTRFTLGETKEELLQVLGLQEEKGSSLEFLRRGYKSATWWEEDVELEASSDWRN</sequence>
<dbReference type="InterPro" id="IPR044687">
    <property type="entry name" value="LPA3"/>
</dbReference>
<accession>R0GBX3</accession>